<dbReference type="STRING" id="1173111.SAMN05444955_106206"/>
<keyword evidence="3" id="KW-1185">Reference proteome</keyword>
<keyword evidence="1" id="KW-0812">Transmembrane</keyword>
<evidence type="ECO:0000313" key="2">
    <source>
        <dbReference type="EMBL" id="SEN16120.1"/>
    </source>
</evidence>
<feature type="transmembrane region" description="Helical" evidence="1">
    <location>
        <begin position="42"/>
        <end position="64"/>
    </location>
</feature>
<reference evidence="2 3" key="1">
    <citation type="submission" date="2016-10" db="EMBL/GenBank/DDBJ databases">
        <authorList>
            <person name="de Groot N.N."/>
        </authorList>
    </citation>
    <scope>NUCLEOTIDE SEQUENCE [LARGE SCALE GENOMIC DNA]</scope>
    <source>
        <strain evidence="2 3">DSM 46701</strain>
    </source>
</reference>
<dbReference type="InterPro" id="IPR058725">
    <property type="entry name" value="YczF"/>
</dbReference>
<evidence type="ECO:0000256" key="1">
    <source>
        <dbReference type="SAM" id="Phobius"/>
    </source>
</evidence>
<evidence type="ECO:0000313" key="3">
    <source>
        <dbReference type="Proteomes" id="UP000199695"/>
    </source>
</evidence>
<organism evidence="2 3">
    <name type="scientific">Lihuaxuella thermophila</name>
    <dbReference type="NCBI Taxonomy" id="1173111"/>
    <lineage>
        <taxon>Bacteria</taxon>
        <taxon>Bacillati</taxon>
        <taxon>Bacillota</taxon>
        <taxon>Bacilli</taxon>
        <taxon>Bacillales</taxon>
        <taxon>Thermoactinomycetaceae</taxon>
        <taxon>Lihuaxuella</taxon>
    </lineage>
</organism>
<dbReference type="OrthoDB" id="2920695at2"/>
<dbReference type="Proteomes" id="UP000199695">
    <property type="component" value="Unassembled WGS sequence"/>
</dbReference>
<keyword evidence="1" id="KW-0472">Membrane</keyword>
<protein>
    <submittedName>
        <fullName evidence="2">Uncharacterized protein</fullName>
    </submittedName>
</protein>
<accession>A0A1H8E9P7</accession>
<dbReference type="Pfam" id="PF26310">
    <property type="entry name" value="YczF"/>
    <property type="match status" value="1"/>
</dbReference>
<dbReference type="EMBL" id="FOCQ01000006">
    <property type="protein sequence ID" value="SEN16120.1"/>
    <property type="molecule type" value="Genomic_DNA"/>
</dbReference>
<name>A0A1H8E9P7_9BACL</name>
<gene>
    <name evidence="2" type="ORF">SAMN05444955_106206</name>
</gene>
<dbReference type="RefSeq" id="WP_089967422.1">
    <property type="nucleotide sequence ID" value="NZ_FOCQ01000006.1"/>
</dbReference>
<proteinExistence type="predicted"/>
<dbReference type="AlphaFoldDB" id="A0A1H8E9P7"/>
<keyword evidence="1" id="KW-1133">Transmembrane helix</keyword>
<sequence length="70" mass="8218">MKRLGIFFLVLFVEMAVAFGLDLIQGFSLVKAAQRFFNPFWVIGPVEKFFIIAYFVLTFVWLVWPVQRKA</sequence>